<reference evidence="1 2" key="1">
    <citation type="journal article" date="2023" name="ACS Omega">
        <title>Identification of the Neoaspergillic Acid Biosynthesis Gene Cluster by Establishing an In Vitro CRISPR-Ribonucleoprotein Genetic System in Aspergillus melleus.</title>
        <authorList>
            <person name="Yuan B."/>
            <person name="Grau M.F."/>
            <person name="Murata R.M."/>
            <person name="Torok T."/>
            <person name="Venkateswaran K."/>
            <person name="Stajich J.E."/>
            <person name="Wang C.C.C."/>
        </authorList>
    </citation>
    <scope>NUCLEOTIDE SEQUENCE [LARGE SCALE GENOMIC DNA]</scope>
    <source>
        <strain evidence="1 2">IMV 1140</strain>
    </source>
</reference>
<sequence length="336" mass="36786">MHFPSTLAASLASSLVGSAQAAPLTSRALSHYPGFAKLKSLFVFGDSYSRTGFDPSGTQPSSSSPLGNPVYPGRTSANGPNWVDLLTVKYNASSLLTYNFGASGATLDTSIVESGLDVAREISEYFVPYYANSSSDGDSVWETDSTLFAIWVGINDINKSYLAQNESIHPLIFERYRELVGDLYDLGARAFLLLNVPPLERAPRTTGSSAAEERIPIERAAVKDYNSRVEALQEDLQGDYDDVTVFLYDTYSLFDKVIDDASQFEQTQGYKDTTSYCSAYQKSKVLIQVDSGTPEIDTKLDECDYAADEYLWINSLHPTSPMHDLLAKEVAGLLVA</sequence>
<accession>A0ACC3AXC7</accession>
<dbReference type="EMBL" id="JAOPJF010000053">
    <property type="protein sequence ID" value="KAK1142146.1"/>
    <property type="molecule type" value="Genomic_DNA"/>
</dbReference>
<dbReference type="Proteomes" id="UP001177260">
    <property type="component" value="Unassembled WGS sequence"/>
</dbReference>
<comment type="caution">
    <text evidence="1">The sequence shown here is derived from an EMBL/GenBank/DDBJ whole genome shotgun (WGS) entry which is preliminary data.</text>
</comment>
<organism evidence="1 2">
    <name type="scientific">Aspergillus melleus</name>
    <dbReference type="NCBI Taxonomy" id="138277"/>
    <lineage>
        <taxon>Eukaryota</taxon>
        <taxon>Fungi</taxon>
        <taxon>Dikarya</taxon>
        <taxon>Ascomycota</taxon>
        <taxon>Pezizomycotina</taxon>
        <taxon>Eurotiomycetes</taxon>
        <taxon>Eurotiomycetidae</taxon>
        <taxon>Eurotiales</taxon>
        <taxon>Aspergillaceae</taxon>
        <taxon>Aspergillus</taxon>
        <taxon>Aspergillus subgen. Circumdati</taxon>
    </lineage>
</organism>
<keyword evidence="2" id="KW-1185">Reference proteome</keyword>
<protein>
    <submittedName>
        <fullName evidence="1">Uncharacterized protein</fullName>
    </submittedName>
</protein>
<evidence type="ECO:0000313" key="2">
    <source>
        <dbReference type="Proteomes" id="UP001177260"/>
    </source>
</evidence>
<gene>
    <name evidence="1" type="ORF">N8T08_008072</name>
</gene>
<evidence type="ECO:0000313" key="1">
    <source>
        <dbReference type="EMBL" id="KAK1142146.1"/>
    </source>
</evidence>
<name>A0ACC3AXC7_9EURO</name>
<proteinExistence type="predicted"/>